<feature type="region of interest" description="Disordered" evidence="2">
    <location>
        <begin position="1"/>
        <end position="49"/>
    </location>
</feature>
<accession>A0A2C9VV20</accession>
<dbReference type="Gramene" id="Manes.05G104000.2.v8.1">
    <property type="protein sequence ID" value="Manes.05G104000.2.v8.1.CDS"/>
    <property type="gene ID" value="Manes.05G104000.v8.1"/>
</dbReference>
<dbReference type="InterPro" id="IPR001841">
    <property type="entry name" value="Znf_RING"/>
</dbReference>
<organism evidence="4 5">
    <name type="scientific">Manihot esculenta</name>
    <name type="common">Cassava</name>
    <name type="synonym">Jatropha manihot</name>
    <dbReference type="NCBI Taxonomy" id="3983"/>
    <lineage>
        <taxon>Eukaryota</taxon>
        <taxon>Viridiplantae</taxon>
        <taxon>Streptophyta</taxon>
        <taxon>Embryophyta</taxon>
        <taxon>Tracheophyta</taxon>
        <taxon>Spermatophyta</taxon>
        <taxon>Magnoliopsida</taxon>
        <taxon>eudicotyledons</taxon>
        <taxon>Gunneridae</taxon>
        <taxon>Pentapetalae</taxon>
        <taxon>rosids</taxon>
        <taxon>fabids</taxon>
        <taxon>Malpighiales</taxon>
        <taxon>Euphorbiaceae</taxon>
        <taxon>Crotonoideae</taxon>
        <taxon>Manihoteae</taxon>
        <taxon>Manihot</taxon>
    </lineage>
</organism>
<dbReference type="PROSITE" id="PS50089">
    <property type="entry name" value="ZF_RING_2"/>
    <property type="match status" value="1"/>
</dbReference>
<protein>
    <recommendedName>
        <fullName evidence="3">RING-type domain-containing protein</fullName>
    </recommendedName>
</protein>
<keyword evidence="1" id="KW-0862">Zinc</keyword>
<dbReference type="STRING" id="3983.A0A2C9VV20"/>
<evidence type="ECO:0000256" key="2">
    <source>
        <dbReference type="SAM" id="MobiDB-lite"/>
    </source>
</evidence>
<dbReference type="Gramene" id="Manes.05G104000.4.v8.1">
    <property type="protein sequence ID" value="Manes.05G104000.4.v8.1.CDS"/>
    <property type="gene ID" value="Manes.05G104000.v8.1"/>
</dbReference>
<dbReference type="PANTHER" id="PTHR31150">
    <property type="entry name" value="EXPRESSED PROTEIN"/>
    <property type="match status" value="1"/>
</dbReference>
<feature type="compositionally biased region" description="Low complexity" evidence="2">
    <location>
        <begin position="123"/>
        <end position="133"/>
    </location>
</feature>
<dbReference type="AlphaFoldDB" id="A0A2C9VV20"/>
<proteinExistence type="predicted"/>
<sequence>MGQHESCWQNNTNFSSPPSRWDFSFPSEELPYESPEATPLFRSSTSSNQKEYRWMRGNNHCSASGSAGLLLSSPDLSSGPQWMPPVMQEISANVYETATRRGQVLQPLPSAPSIVGTSGNPESRGSTSSFSDSSESDPTFKSCPSNHCNSSSRRSFFSKPIHPLFFPTQATSEASTTPATGSLRFDAATLRRDSRRLTSASSSIDFSDISEQFESENLDRLFESENLDRLCISSDSFKCGLCERFLSQRSPWSSRQIVSGDMPVAGVLSCCHVFHADCLEQTTPTAHKNDPPCPLCVRSDEEKFPELQVFPRLKNRFSSITPSSEFGPSRPWGFVTKGDSVEGALHAPHQNTMLLLNRNRMRKNLFLKGNSGKEFPGKLMKSGSYSSQLLNGKSVDFGTVGCSNATANPSVKR</sequence>
<dbReference type="SUPFAM" id="SSF57850">
    <property type="entry name" value="RING/U-box"/>
    <property type="match status" value="1"/>
</dbReference>
<keyword evidence="1" id="KW-0479">Metal-binding</keyword>
<dbReference type="Gene3D" id="3.30.40.10">
    <property type="entry name" value="Zinc/RING finger domain, C3HC4 (zinc finger)"/>
    <property type="match status" value="1"/>
</dbReference>
<evidence type="ECO:0000313" key="4">
    <source>
        <dbReference type="EMBL" id="OAY50046.1"/>
    </source>
</evidence>
<dbReference type="GO" id="GO:0008270">
    <property type="term" value="F:zinc ion binding"/>
    <property type="evidence" value="ECO:0007669"/>
    <property type="project" value="UniProtKB-KW"/>
</dbReference>
<dbReference type="Proteomes" id="UP000091857">
    <property type="component" value="Chromosome 5"/>
</dbReference>
<evidence type="ECO:0000259" key="3">
    <source>
        <dbReference type="PROSITE" id="PS50089"/>
    </source>
</evidence>
<dbReference type="InterPro" id="IPR013083">
    <property type="entry name" value="Znf_RING/FYVE/PHD"/>
</dbReference>
<evidence type="ECO:0000256" key="1">
    <source>
        <dbReference type="PROSITE-ProRule" id="PRU00175"/>
    </source>
</evidence>
<name>A0A2C9VV20_MANES</name>
<evidence type="ECO:0000313" key="5">
    <source>
        <dbReference type="Proteomes" id="UP000091857"/>
    </source>
</evidence>
<dbReference type="EMBL" id="CM004391">
    <property type="protein sequence ID" value="OAY50046.1"/>
    <property type="molecule type" value="Genomic_DNA"/>
</dbReference>
<gene>
    <name evidence="4" type="ORF">MANES_05G104000v8</name>
</gene>
<feature type="compositionally biased region" description="Polar residues" evidence="2">
    <location>
        <begin position="1"/>
        <end position="18"/>
    </location>
</feature>
<keyword evidence="1" id="KW-0863">Zinc-finger</keyword>
<feature type="domain" description="RING-type" evidence="3">
    <location>
        <begin position="239"/>
        <end position="296"/>
    </location>
</feature>
<feature type="region of interest" description="Disordered" evidence="2">
    <location>
        <begin position="104"/>
        <end position="145"/>
    </location>
</feature>
<reference evidence="5" key="1">
    <citation type="journal article" date="2016" name="Nat. Biotechnol.">
        <title>Sequencing wild and cultivated cassava and related species reveals extensive interspecific hybridization and genetic diversity.</title>
        <authorList>
            <person name="Bredeson J.V."/>
            <person name="Lyons J.B."/>
            <person name="Prochnik S.E."/>
            <person name="Wu G.A."/>
            <person name="Ha C.M."/>
            <person name="Edsinger-Gonzales E."/>
            <person name="Grimwood J."/>
            <person name="Schmutz J."/>
            <person name="Rabbi I.Y."/>
            <person name="Egesi C."/>
            <person name="Nauluvula P."/>
            <person name="Lebot V."/>
            <person name="Ndunguru J."/>
            <person name="Mkamilo G."/>
            <person name="Bart R.S."/>
            <person name="Setter T.L."/>
            <person name="Gleadow R.M."/>
            <person name="Kulakow P."/>
            <person name="Ferguson M.E."/>
            <person name="Rounsley S."/>
            <person name="Rokhsar D.S."/>
        </authorList>
    </citation>
    <scope>NUCLEOTIDE SEQUENCE [LARGE SCALE GENOMIC DNA]</scope>
    <source>
        <strain evidence="5">cv. AM560-2</strain>
    </source>
</reference>
<dbReference type="PANTHER" id="PTHR31150:SF23">
    <property type="entry name" value="MANDELONITRILE LYASE-RELATED"/>
    <property type="match status" value="1"/>
</dbReference>
<keyword evidence="5" id="KW-1185">Reference proteome</keyword>
<comment type="caution">
    <text evidence="4">The sequence shown here is derived from an EMBL/GenBank/DDBJ whole genome shotgun (WGS) entry which is preliminary data.</text>
</comment>
<dbReference type="OrthoDB" id="416496at2759"/>